<sequence length="101" mass="10245">MQRIAGPGAIDGLFVEEDTGTGQPPTQITAAWMNTVQEELCTVITEAGLTLDGGDNTQLLAAIAALITAGSTGGRVVPIGSVIAWSGAISAIPAHWVLCDV</sequence>
<protein>
    <submittedName>
        <fullName evidence="1">Uncharacterized protein</fullName>
    </submittedName>
</protein>
<comment type="caution">
    <text evidence="1">The sequence shown here is derived from an EMBL/GenBank/DDBJ whole genome shotgun (WGS) entry which is preliminary data.</text>
</comment>
<gene>
    <name evidence="1" type="ORF">AADEFJLK_04687</name>
</gene>
<evidence type="ECO:0000313" key="2">
    <source>
        <dbReference type="Proteomes" id="UP000237423"/>
    </source>
</evidence>
<dbReference type="Proteomes" id="UP000237423">
    <property type="component" value="Unassembled WGS sequence"/>
</dbReference>
<organism evidence="1 2">
    <name type="scientific">Methylovulum psychrotolerans</name>
    <dbReference type="NCBI Taxonomy" id="1704499"/>
    <lineage>
        <taxon>Bacteria</taxon>
        <taxon>Pseudomonadati</taxon>
        <taxon>Pseudomonadota</taxon>
        <taxon>Gammaproteobacteria</taxon>
        <taxon>Methylococcales</taxon>
        <taxon>Methylococcaceae</taxon>
        <taxon>Methylovulum</taxon>
    </lineage>
</organism>
<proteinExistence type="predicted"/>
<dbReference type="EMBL" id="PGFZ01000070">
    <property type="protein sequence ID" value="POZ49547.1"/>
    <property type="molecule type" value="Genomic_DNA"/>
</dbReference>
<accession>A0A2S5CFK6</accession>
<dbReference type="AlphaFoldDB" id="A0A2S5CFK6"/>
<evidence type="ECO:0000313" key="1">
    <source>
        <dbReference type="EMBL" id="POZ49547.1"/>
    </source>
</evidence>
<name>A0A2S5CFK6_9GAMM</name>
<dbReference type="RefSeq" id="WP_103976034.1">
    <property type="nucleotide sequence ID" value="NZ_PGFZ01000070.1"/>
</dbReference>
<reference evidence="1 2" key="1">
    <citation type="submission" date="2017-11" db="EMBL/GenBank/DDBJ databases">
        <title>Draft Genome Sequence of Methylobacter psychrotolerans Sph1T, an Obligate Methanotroph from Low-Temperature Environments.</title>
        <authorList>
            <person name="Oshkin I.Y."/>
            <person name="Miroshnikov K."/>
            <person name="Belova S.E."/>
            <person name="Korzhenkov A."/>
            <person name="Toshchakov S.V."/>
            <person name="Dedysh S.N."/>
        </authorList>
    </citation>
    <scope>NUCLEOTIDE SEQUENCE [LARGE SCALE GENOMIC DNA]</scope>
    <source>
        <strain evidence="1 2">Sph1</strain>
    </source>
</reference>